<evidence type="ECO:0000256" key="1">
    <source>
        <dbReference type="ARBA" id="ARBA00004370"/>
    </source>
</evidence>
<dbReference type="SUPFAM" id="SSF81321">
    <property type="entry name" value="Family A G protein-coupled receptor-like"/>
    <property type="match status" value="1"/>
</dbReference>
<evidence type="ECO:0000256" key="4">
    <source>
        <dbReference type="ARBA" id="ARBA00023136"/>
    </source>
</evidence>
<comment type="subcellular location">
    <subcellularLocation>
        <location evidence="1">Membrane</location>
    </subcellularLocation>
</comment>
<proteinExistence type="predicted"/>
<dbReference type="PRINTS" id="PR00237">
    <property type="entry name" value="GPCRRHODOPSN"/>
</dbReference>
<evidence type="ECO:0000313" key="8">
    <source>
        <dbReference type="Proteomes" id="UP000494206"/>
    </source>
</evidence>
<accession>A0A8S1EP74</accession>
<dbReference type="EMBL" id="CADEPM010000003">
    <property type="protein sequence ID" value="CAB3402632.1"/>
    <property type="molecule type" value="Genomic_DNA"/>
</dbReference>
<reference evidence="7 8" key="1">
    <citation type="submission" date="2020-04" db="EMBL/GenBank/DDBJ databases">
        <authorList>
            <person name="Laetsch R D."/>
            <person name="Stevens L."/>
            <person name="Kumar S."/>
            <person name="Blaxter L. M."/>
        </authorList>
    </citation>
    <scope>NUCLEOTIDE SEQUENCE [LARGE SCALE GENOMIC DNA]</scope>
</reference>
<dbReference type="Pfam" id="PF10324">
    <property type="entry name" value="7TM_GPCR_Srw"/>
    <property type="match status" value="1"/>
</dbReference>
<sequence>MEKPTDPDELAMHYKRFNTCLTEEQLSWKIWFLQKVLYGYVLPLLILFGVSGNILNLTVLMAPNMRTSYEFMKQIEWFRVFHLTNKQHLVGFANWMSASAMWLVLVICLERLIGIKYPLSFRKRNFLSPKVVIPLIVAMTGLLTCHHHFSWSCQGRIFCGGNQTHMRCLRKDSILWFGKNTTNPTSELAKILIRYASHVQAIFTVFIPIILVLISNVMLLMTLRQRQKLFAPNSTIRGDSQFSGTAQAKTEHKVTITVTAIVTCFTITQGPSAIFEFIRNYQQPSKNTDGEKDWMVNWATITATLVVIGKALNFVLFCLSSATFRQRLLMQTKQGLLRKSTRTVSMVTTSTVVVDSLLENRKRSRPAFEMTETEARPTPRQIVLLKNQRTNSSQSMGERMPLKEIRRGTSFV</sequence>
<name>A0A8S1EP74_9PELO</name>
<dbReference type="CDD" id="cd14978">
    <property type="entry name" value="7tmA_FMRFamide_R-like"/>
    <property type="match status" value="1"/>
</dbReference>
<dbReference type="GO" id="GO:0016020">
    <property type="term" value="C:membrane"/>
    <property type="evidence" value="ECO:0007669"/>
    <property type="project" value="UniProtKB-SubCell"/>
</dbReference>
<dbReference type="PANTHER" id="PTHR46895:SF3">
    <property type="entry name" value="G-PROTEIN COUPLED RECEPTOR F59B2.13-RELATED"/>
    <property type="match status" value="1"/>
</dbReference>
<evidence type="ECO:0000259" key="6">
    <source>
        <dbReference type="PROSITE" id="PS50262"/>
    </source>
</evidence>
<evidence type="ECO:0000256" key="5">
    <source>
        <dbReference type="SAM" id="Phobius"/>
    </source>
</evidence>
<evidence type="ECO:0000256" key="2">
    <source>
        <dbReference type="ARBA" id="ARBA00022692"/>
    </source>
</evidence>
<feature type="transmembrane region" description="Helical" evidence="5">
    <location>
        <begin position="92"/>
        <end position="110"/>
    </location>
</feature>
<dbReference type="InterPro" id="IPR019427">
    <property type="entry name" value="7TM_GPCR_serpentine_rcpt_Srw"/>
</dbReference>
<dbReference type="Proteomes" id="UP000494206">
    <property type="component" value="Unassembled WGS sequence"/>
</dbReference>
<evidence type="ECO:0000313" key="7">
    <source>
        <dbReference type="EMBL" id="CAB3402632.1"/>
    </source>
</evidence>
<gene>
    <name evidence="7" type="ORF">CBOVIS_LOCUS5226</name>
</gene>
<feature type="transmembrane region" description="Helical" evidence="5">
    <location>
        <begin position="131"/>
        <end position="149"/>
    </location>
</feature>
<dbReference type="Gene3D" id="1.20.1070.10">
    <property type="entry name" value="Rhodopsin 7-helix transmembrane proteins"/>
    <property type="match status" value="1"/>
</dbReference>
<dbReference type="AlphaFoldDB" id="A0A8S1EP74"/>
<feature type="domain" description="G-protein coupled receptors family 1 profile" evidence="6">
    <location>
        <begin position="99"/>
        <end position="317"/>
    </location>
</feature>
<keyword evidence="3 5" id="KW-1133">Transmembrane helix</keyword>
<keyword evidence="2 5" id="KW-0812">Transmembrane</keyword>
<dbReference type="OrthoDB" id="10011262at2759"/>
<keyword evidence="4 5" id="KW-0472">Membrane</keyword>
<dbReference type="InterPro" id="IPR017452">
    <property type="entry name" value="GPCR_Rhodpsn_7TM"/>
</dbReference>
<feature type="transmembrane region" description="Helical" evidence="5">
    <location>
        <begin position="37"/>
        <end position="62"/>
    </location>
</feature>
<comment type="caution">
    <text evidence="7">The sequence shown here is derived from an EMBL/GenBank/DDBJ whole genome shotgun (WGS) entry which is preliminary data.</text>
</comment>
<organism evidence="7 8">
    <name type="scientific">Caenorhabditis bovis</name>
    <dbReference type="NCBI Taxonomy" id="2654633"/>
    <lineage>
        <taxon>Eukaryota</taxon>
        <taxon>Metazoa</taxon>
        <taxon>Ecdysozoa</taxon>
        <taxon>Nematoda</taxon>
        <taxon>Chromadorea</taxon>
        <taxon>Rhabditida</taxon>
        <taxon>Rhabditina</taxon>
        <taxon>Rhabditomorpha</taxon>
        <taxon>Rhabditoidea</taxon>
        <taxon>Rhabditidae</taxon>
        <taxon>Peloderinae</taxon>
        <taxon>Caenorhabditis</taxon>
    </lineage>
</organism>
<dbReference type="PROSITE" id="PS50262">
    <property type="entry name" value="G_PROTEIN_RECEP_F1_2"/>
    <property type="match status" value="1"/>
</dbReference>
<evidence type="ECO:0000256" key="3">
    <source>
        <dbReference type="ARBA" id="ARBA00022989"/>
    </source>
</evidence>
<protein>
    <recommendedName>
        <fullName evidence="6">G-protein coupled receptors family 1 profile domain-containing protein</fullName>
    </recommendedName>
</protein>
<feature type="transmembrane region" description="Helical" evidence="5">
    <location>
        <begin position="201"/>
        <end position="223"/>
    </location>
</feature>
<dbReference type="InterPro" id="IPR000276">
    <property type="entry name" value="GPCR_Rhodpsn"/>
</dbReference>
<keyword evidence="8" id="KW-1185">Reference proteome</keyword>
<feature type="transmembrane region" description="Helical" evidence="5">
    <location>
        <begin position="254"/>
        <end position="278"/>
    </location>
</feature>
<dbReference type="PANTHER" id="PTHR46895">
    <property type="entry name" value="PROTEIN CBG20548-RELATED"/>
    <property type="match status" value="1"/>
</dbReference>
<feature type="transmembrane region" description="Helical" evidence="5">
    <location>
        <begin position="298"/>
        <end position="324"/>
    </location>
</feature>
<dbReference type="GO" id="GO:0008528">
    <property type="term" value="F:G protein-coupled peptide receptor activity"/>
    <property type="evidence" value="ECO:0007669"/>
    <property type="project" value="InterPro"/>
</dbReference>